<dbReference type="RefSeq" id="XP_066069645.1">
    <property type="nucleotide sequence ID" value="XM_066213548.1"/>
</dbReference>
<gene>
    <name evidence="1" type="ORF">L203_104160</name>
</gene>
<dbReference type="GeneID" id="91088370"/>
<keyword evidence="2" id="KW-1185">Reference proteome</keyword>
<accession>A0AAJ8M1C4</accession>
<dbReference type="KEGG" id="cdep:91088370"/>
<reference evidence="1" key="2">
    <citation type="journal article" date="2022" name="Elife">
        <title>Obligate sexual reproduction of a homothallic fungus closely related to the Cryptococcus pathogenic species complex.</title>
        <authorList>
            <person name="Passer A.R."/>
            <person name="Clancey S.A."/>
            <person name="Shea T."/>
            <person name="David-Palma M."/>
            <person name="Averette A.F."/>
            <person name="Boekhout T."/>
            <person name="Porcel B.M."/>
            <person name="Nowrousian M."/>
            <person name="Cuomo C.A."/>
            <person name="Sun S."/>
            <person name="Heitman J."/>
            <person name="Coelho M.A."/>
        </authorList>
    </citation>
    <scope>NUCLEOTIDE SEQUENCE</scope>
    <source>
        <strain evidence="1">CBS 7841</strain>
    </source>
</reference>
<reference evidence="1" key="1">
    <citation type="submission" date="2016-06" db="EMBL/GenBank/DDBJ databases">
        <authorList>
            <person name="Cuomo C."/>
            <person name="Litvintseva A."/>
            <person name="Heitman J."/>
            <person name="Chen Y."/>
            <person name="Sun S."/>
            <person name="Springer D."/>
            <person name="Dromer F."/>
            <person name="Young S."/>
            <person name="Zeng Q."/>
            <person name="Chapman S."/>
            <person name="Gujja S."/>
            <person name="Saif S."/>
            <person name="Birren B."/>
        </authorList>
    </citation>
    <scope>NUCLEOTIDE SEQUENCE</scope>
    <source>
        <strain evidence="1">CBS 7841</strain>
    </source>
</reference>
<evidence type="ECO:0000313" key="2">
    <source>
        <dbReference type="Proteomes" id="UP000094043"/>
    </source>
</evidence>
<organism evidence="1 2">
    <name type="scientific">Cryptococcus depauperatus CBS 7841</name>
    <dbReference type="NCBI Taxonomy" id="1295531"/>
    <lineage>
        <taxon>Eukaryota</taxon>
        <taxon>Fungi</taxon>
        <taxon>Dikarya</taxon>
        <taxon>Basidiomycota</taxon>
        <taxon>Agaricomycotina</taxon>
        <taxon>Tremellomycetes</taxon>
        <taxon>Tremellales</taxon>
        <taxon>Cryptococcaceae</taxon>
        <taxon>Cryptococcus</taxon>
    </lineage>
</organism>
<name>A0AAJ8M1C4_9TREE</name>
<dbReference type="AlphaFoldDB" id="A0AAJ8M1C4"/>
<reference evidence="1" key="3">
    <citation type="submission" date="2024-01" db="EMBL/GenBank/DDBJ databases">
        <authorList>
            <person name="Coelho M.A."/>
            <person name="David-Palma M."/>
            <person name="Shea T."/>
            <person name="Sun S."/>
            <person name="Cuomo C.A."/>
            <person name="Heitman J."/>
        </authorList>
    </citation>
    <scope>NUCLEOTIDE SEQUENCE</scope>
    <source>
        <strain evidence="1">CBS 7841</strain>
    </source>
</reference>
<sequence>MPQTQLSSAGRQVALGSLHRVFRHGMILYRDATTQALDPGALVLSIVETGELGECSRAQINVVDGRVGITSKMTEVRLEKASK</sequence>
<dbReference type="EMBL" id="CP143788">
    <property type="protein sequence ID" value="WVN88945.1"/>
    <property type="molecule type" value="Genomic_DNA"/>
</dbReference>
<dbReference type="Proteomes" id="UP000094043">
    <property type="component" value="Chromosome 5"/>
</dbReference>
<evidence type="ECO:0000313" key="1">
    <source>
        <dbReference type="EMBL" id="WVN88945.1"/>
    </source>
</evidence>
<proteinExistence type="predicted"/>
<protein>
    <submittedName>
        <fullName evidence="1">Uncharacterized protein</fullName>
    </submittedName>
</protein>